<keyword evidence="3" id="KW-1185">Reference proteome</keyword>
<reference evidence="3" key="1">
    <citation type="journal article" date="2014" name="Proc. Natl. Acad. Sci. U.S.A.">
        <title>Extensive sampling of basidiomycete genomes demonstrates inadequacy of the white-rot/brown-rot paradigm for wood decay fungi.</title>
        <authorList>
            <person name="Riley R."/>
            <person name="Salamov A.A."/>
            <person name="Brown D.W."/>
            <person name="Nagy L.G."/>
            <person name="Floudas D."/>
            <person name="Held B.W."/>
            <person name="Levasseur A."/>
            <person name="Lombard V."/>
            <person name="Morin E."/>
            <person name="Otillar R."/>
            <person name="Lindquist E.A."/>
            <person name="Sun H."/>
            <person name="LaButti K.M."/>
            <person name="Schmutz J."/>
            <person name="Jabbour D."/>
            <person name="Luo H."/>
            <person name="Baker S.E."/>
            <person name="Pisabarro A.G."/>
            <person name="Walton J.D."/>
            <person name="Blanchette R.A."/>
            <person name="Henrissat B."/>
            <person name="Martin F."/>
            <person name="Cullen D."/>
            <person name="Hibbett D.S."/>
            <person name="Grigoriev I.V."/>
        </authorList>
    </citation>
    <scope>NUCLEOTIDE SEQUENCE [LARGE SCALE GENOMIC DNA]</scope>
    <source>
        <strain evidence="3">FD-172 SS1</strain>
    </source>
</reference>
<evidence type="ECO:0000313" key="2">
    <source>
        <dbReference type="EMBL" id="KDQ05570.1"/>
    </source>
</evidence>
<feature type="compositionally biased region" description="Basic residues" evidence="1">
    <location>
        <begin position="407"/>
        <end position="417"/>
    </location>
</feature>
<evidence type="ECO:0000313" key="3">
    <source>
        <dbReference type="Proteomes" id="UP000027195"/>
    </source>
</evidence>
<feature type="region of interest" description="Disordered" evidence="1">
    <location>
        <begin position="339"/>
        <end position="433"/>
    </location>
</feature>
<accession>A0A067LTL1</accession>
<organism evidence="2 3">
    <name type="scientific">Botryobasidium botryosum (strain FD-172 SS1)</name>
    <dbReference type="NCBI Taxonomy" id="930990"/>
    <lineage>
        <taxon>Eukaryota</taxon>
        <taxon>Fungi</taxon>
        <taxon>Dikarya</taxon>
        <taxon>Basidiomycota</taxon>
        <taxon>Agaricomycotina</taxon>
        <taxon>Agaricomycetes</taxon>
        <taxon>Cantharellales</taxon>
        <taxon>Botryobasidiaceae</taxon>
        <taxon>Botryobasidium</taxon>
    </lineage>
</organism>
<protein>
    <submittedName>
        <fullName evidence="2">Uncharacterized protein</fullName>
    </submittedName>
</protein>
<evidence type="ECO:0000256" key="1">
    <source>
        <dbReference type="SAM" id="MobiDB-lite"/>
    </source>
</evidence>
<feature type="compositionally biased region" description="Basic and acidic residues" evidence="1">
    <location>
        <begin position="422"/>
        <end position="433"/>
    </location>
</feature>
<dbReference type="AlphaFoldDB" id="A0A067LTL1"/>
<dbReference type="HOGENOM" id="CLU_050227_0_0_1"/>
<feature type="compositionally biased region" description="Basic and acidic residues" evidence="1">
    <location>
        <begin position="389"/>
        <end position="398"/>
    </location>
</feature>
<gene>
    <name evidence="2" type="ORF">BOTBODRAFT_182428</name>
</gene>
<dbReference type="EMBL" id="KL198242">
    <property type="protein sequence ID" value="KDQ05570.1"/>
    <property type="molecule type" value="Genomic_DNA"/>
</dbReference>
<feature type="region of interest" description="Disordered" evidence="1">
    <location>
        <begin position="297"/>
        <end position="327"/>
    </location>
</feature>
<name>A0A067LTL1_BOTB1</name>
<sequence length="433" mass="48825">MSTTEFRRLYTQDPRYRFELRTVNAPSWPKAPSHPRLIRDEAPTMYQDGTFGDRDYLYAPIPFDRKRIWIHYIPAMSMWSDPLPGYNFEEPPMFIKPRESDTRFWRVSAADPTQGKFTSELYSDLRTFWVNGLTHAYILLGKARDYPALPVDPAVVEWQAILESGPFATMLRRFVVLQWKIGELYGWIMLQEKLQPDVASIVPHRRPLRSQGCLSSIDHLMGVIVPWDDRSPGFDQMAIEHGVCLWWCDYATPGTTEMPAWRGLSKAAKEEVVTHRGSGFIAINTDPASRKFLVDLGESSRGNAPRHSRRKRPLAESSGDDHGQYDFPARVAGRERGLEAPIPGMSSAPARPPSPASTGSRAEGSRPSTSTRPPVADMSPAELAAFRAESARRHEAHELAGTSKARNPNKKPKKNRAQRQAAHAEAEKRGLKP</sequence>
<dbReference type="InParanoid" id="A0A067LTL1"/>
<proteinExistence type="predicted"/>
<dbReference type="Proteomes" id="UP000027195">
    <property type="component" value="Unassembled WGS sequence"/>
</dbReference>